<reference evidence="1 2" key="1">
    <citation type="submission" date="2020-05" db="EMBL/GenBank/DDBJ databases">
        <title>Draft genome sequence of Desulfovibrio sp. strain HN2T.</title>
        <authorList>
            <person name="Ueno A."/>
            <person name="Tamazawa S."/>
            <person name="Tamamura S."/>
            <person name="Murakami T."/>
            <person name="Kiyama T."/>
            <person name="Inomata H."/>
            <person name="Amano Y."/>
            <person name="Miyakawa K."/>
            <person name="Tamaki H."/>
            <person name="Naganuma T."/>
            <person name="Kaneko K."/>
        </authorList>
    </citation>
    <scope>NUCLEOTIDE SEQUENCE [LARGE SCALE GENOMIC DNA]</scope>
    <source>
        <strain evidence="1 2">HN2</strain>
    </source>
</reference>
<keyword evidence="2" id="KW-1185">Reference proteome</keyword>
<accession>A0A7J0BLN9</accession>
<dbReference type="AlphaFoldDB" id="A0A7J0BLN9"/>
<dbReference type="Proteomes" id="UP000503840">
    <property type="component" value="Unassembled WGS sequence"/>
</dbReference>
<organism evidence="1 2">
    <name type="scientific">Desulfovibrio subterraneus</name>
    <dbReference type="NCBI Taxonomy" id="2718620"/>
    <lineage>
        <taxon>Bacteria</taxon>
        <taxon>Pseudomonadati</taxon>
        <taxon>Thermodesulfobacteriota</taxon>
        <taxon>Desulfovibrionia</taxon>
        <taxon>Desulfovibrionales</taxon>
        <taxon>Desulfovibrionaceae</taxon>
        <taxon>Desulfovibrio</taxon>
    </lineage>
</organism>
<evidence type="ECO:0000313" key="1">
    <source>
        <dbReference type="EMBL" id="GFM34586.1"/>
    </source>
</evidence>
<gene>
    <name evidence="1" type="ORF">DSM101010T_29510</name>
</gene>
<sequence length="77" mass="8996">MSDRWHYRTQGLFRTVSRTGRNDRFSRNIRWGRMFPGNGGLPPVPRGENQCEGFPRIIVEEFSRRPSGGTVTVMRDR</sequence>
<comment type="caution">
    <text evidence="1">The sequence shown here is derived from an EMBL/GenBank/DDBJ whole genome shotgun (WGS) entry which is preliminary data.</text>
</comment>
<evidence type="ECO:0000313" key="2">
    <source>
        <dbReference type="Proteomes" id="UP000503840"/>
    </source>
</evidence>
<name>A0A7J0BLN9_9BACT</name>
<protein>
    <submittedName>
        <fullName evidence="1">Uncharacterized protein</fullName>
    </submittedName>
</protein>
<proteinExistence type="predicted"/>
<dbReference type="EMBL" id="BLVO01000016">
    <property type="protein sequence ID" value="GFM34586.1"/>
    <property type="molecule type" value="Genomic_DNA"/>
</dbReference>